<feature type="chain" id="PRO_5037892858" evidence="1">
    <location>
        <begin position="20"/>
        <end position="163"/>
    </location>
</feature>
<keyword evidence="3" id="KW-1185">Reference proteome</keyword>
<sequence length="163" mass="18725">MEYSYFLTLFVILFGSLYSLPIQEQDPVNPTQPQEVPLPYFLVGADDATINAFYDMLSGVGNLRDHEIDEQVEKWVNEQSVVIQQKYAEFKSQQKLRQTMAAAMHKKIVENLSQKARVADEEISYIVTNPQLVAEEKEYLIQKILQTLNPEERKELSSLIGVV</sequence>
<organism evidence="3 4">
    <name type="scientific">Acrobeloides nanus</name>
    <dbReference type="NCBI Taxonomy" id="290746"/>
    <lineage>
        <taxon>Eukaryota</taxon>
        <taxon>Metazoa</taxon>
        <taxon>Ecdysozoa</taxon>
        <taxon>Nematoda</taxon>
        <taxon>Chromadorea</taxon>
        <taxon>Rhabditida</taxon>
        <taxon>Tylenchina</taxon>
        <taxon>Cephalobomorpha</taxon>
        <taxon>Cephaloboidea</taxon>
        <taxon>Cephalobidae</taxon>
        <taxon>Acrobeloides</taxon>
    </lineage>
</organism>
<reference evidence="4" key="1">
    <citation type="submission" date="2022-11" db="UniProtKB">
        <authorList>
            <consortium name="WormBaseParasite"/>
        </authorList>
    </citation>
    <scope>IDENTIFICATION</scope>
</reference>
<evidence type="ECO:0000313" key="4">
    <source>
        <dbReference type="WBParaSite" id="ACRNAN_scaffold10737.g8374.t1"/>
    </source>
</evidence>
<evidence type="ECO:0000259" key="2">
    <source>
        <dbReference type="Pfam" id="PF02520"/>
    </source>
</evidence>
<dbReference type="WBParaSite" id="ACRNAN_scaffold10737.g8374.t1">
    <property type="protein sequence ID" value="ACRNAN_scaffold10737.g8374.t1"/>
    <property type="gene ID" value="ACRNAN_scaffold10737.g8374"/>
</dbReference>
<protein>
    <submittedName>
        <fullName evidence="4">SXP/RAL-2 family protein Ani s 5-like cation-binding domain-containing protein</fullName>
    </submittedName>
</protein>
<accession>A0A914CI11</accession>
<dbReference type="AlphaFoldDB" id="A0A914CI11"/>
<feature type="signal peptide" evidence="1">
    <location>
        <begin position="1"/>
        <end position="19"/>
    </location>
</feature>
<keyword evidence="1" id="KW-0732">Signal</keyword>
<evidence type="ECO:0000313" key="3">
    <source>
        <dbReference type="Proteomes" id="UP000887540"/>
    </source>
</evidence>
<dbReference type="InterPro" id="IPR003677">
    <property type="entry name" value="ANIS5_cation-bd"/>
</dbReference>
<feature type="domain" description="SXP/RAL-2 family protein Ani s 5-like cation-binding" evidence="2">
    <location>
        <begin position="52"/>
        <end position="151"/>
    </location>
</feature>
<name>A0A914CI11_9BILA</name>
<dbReference type="Pfam" id="PF02520">
    <property type="entry name" value="ANIS5_cation-bd"/>
    <property type="match status" value="1"/>
</dbReference>
<proteinExistence type="predicted"/>
<dbReference type="Proteomes" id="UP000887540">
    <property type="component" value="Unplaced"/>
</dbReference>
<evidence type="ECO:0000256" key="1">
    <source>
        <dbReference type="SAM" id="SignalP"/>
    </source>
</evidence>